<evidence type="ECO:0000313" key="3">
    <source>
        <dbReference type="EMBL" id="UWX72374.1"/>
    </source>
</evidence>
<dbReference type="Proteomes" id="UP001059745">
    <property type="component" value="Chromosome 2"/>
</dbReference>
<dbReference type="InterPro" id="IPR051815">
    <property type="entry name" value="Molybdate_resp_trans_reg"/>
</dbReference>
<protein>
    <submittedName>
        <fullName evidence="3">Winged helix-turn-helix domain-containing protein</fullName>
    </submittedName>
</protein>
<reference evidence="3" key="1">
    <citation type="submission" date="2022-09" db="EMBL/GenBank/DDBJ databases">
        <title>Genomic of Burkholderia gladioli.</title>
        <authorList>
            <person name="Wu H."/>
        </authorList>
    </citation>
    <scope>NUCLEOTIDE SEQUENCE</scope>
    <source>
        <strain evidence="3">ZN-S4</strain>
    </source>
</reference>
<evidence type="ECO:0000313" key="4">
    <source>
        <dbReference type="Proteomes" id="UP001059745"/>
    </source>
</evidence>
<dbReference type="RefSeq" id="WP_226285041.1">
    <property type="nucleotide sequence ID" value="NZ_CADEPP010000019.1"/>
</dbReference>
<dbReference type="SUPFAM" id="SSF46785">
    <property type="entry name" value="Winged helix' DNA-binding domain"/>
    <property type="match status" value="1"/>
</dbReference>
<evidence type="ECO:0000256" key="1">
    <source>
        <dbReference type="SAM" id="MobiDB-lite"/>
    </source>
</evidence>
<dbReference type="Pfam" id="PF00126">
    <property type="entry name" value="HTH_1"/>
    <property type="match status" value="1"/>
</dbReference>
<sequence>MLSRMSKPDLPSTEPAPEAAESSSLPPGPPQVNFRMRIRRGDTVALGPGKVTLLEAVREHGSISAAARHLGMSYRRAWLLIDELNRSLRAPATHSEQGGASGGGCTLTPVGEKIIALYREIEEEAKRHCDSQIAELTDLMQS</sequence>
<dbReference type="EMBL" id="CP104215">
    <property type="protein sequence ID" value="UWX72374.1"/>
    <property type="molecule type" value="Genomic_DNA"/>
</dbReference>
<dbReference type="GeneID" id="66461631"/>
<dbReference type="GO" id="GO:0003700">
    <property type="term" value="F:DNA-binding transcription factor activity"/>
    <property type="evidence" value="ECO:0007669"/>
    <property type="project" value="InterPro"/>
</dbReference>
<proteinExistence type="predicted"/>
<dbReference type="PANTHER" id="PTHR30432:SF1">
    <property type="entry name" value="DNA-BINDING TRANSCRIPTIONAL DUAL REGULATOR MODE"/>
    <property type="match status" value="1"/>
</dbReference>
<dbReference type="Gene3D" id="1.10.10.10">
    <property type="entry name" value="Winged helix-like DNA-binding domain superfamily/Winged helix DNA-binding domain"/>
    <property type="match status" value="1"/>
</dbReference>
<name>A0AB38TY23_BURGA</name>
<dbReference type="InterPro" id="IPR036388">
    <property type="entry name" value="WH-like_DNA-bd_sf"/>
</dbReference>
<evidence type="ECO:0000259" key="2">
    <source>
        <dbReference type="Pfam" id="PF00126"/>
    </source>
</evidence>
<dbReference type="InterPro" id="IPR000847">
    <property type="entry name" value="LysR_HTH_N"/>
</dbReference>
<dbReference type="PANTHER" id="PTHR30432">
    <property type="entry name" value="TRANSCRIPTIONAL REGULATOR MODE"/>
    <property type="match status" value="1"/>
</dbReference>
<gene>
    <name evidence="3" type="ORF">NYZ96_28485</name>
</gene>
<dbReference type="AlphaFoldDB" id="A0AB38TY23"/>
<dbReference type="InterPro" id="IPR036390">
    <property type="entry name" value="WH_DNA-bd_sf"/>
</dbReference>
<feature type="region of interest" description="Disordered" evidence="1">
    <location>
        <begin position="1"/>
        <end position="32"/>
    </location>
</feature>
<accession>A0AB38TY23</accession>
<feature type="domain" description="HTH lysR-type" evidence="2">
    <location>
        <begin position="52"/>
        <end position="112"/>
    </location>
</feature>
<organism evidence="3 4">
    <name type="scientific">Burkholderia gladioli</name>
    <name type="common">Pseudomonas marginata</name>
    <name type="synonym">Phytomonas marginata</name>
    <dbReference type="NCBI Taxonomy" id="28095"/>
    <lineage>
        <taxon>Bacteria</taxon>
        <taxon>Pseudomonadati</taxon>
        <taxon>Pseudomonadota</taxon>
        <taxon>Betaproteobacteria</taxon>
        <taxon>Burkholderiales</taxon>
        <taxon>Burkholderiaceae</taxon>
        <taxon>Burkholderia</taxon>
    </lineage>
</organism>